<gene>
    <name evidence="3" type="ORF">GARC_0335</name>
</gene>
<organism evidence="3 4">
    <name type="scientific">Paraglaciecola arctica BSs20135</name>
    <dbReference type="NCBI Taxonomy" id="493475"/>
    <lineage>
        <taxon>Bacteria</taxon>
        <taxon>Pseudomonadati</taxon>
        <taxon>Pseudomonadota</taxon>
        <taxon>Gammaproteobacteria</taxon>
        <taxon>Alteromonadales</taxon>
        <taxon>Alteromonadaceae</taxon>
        <taxon>Paraglaciecola</taxon>
    </lineage>
</organism>
<dbReference type="RefSeq" id="WP_007616076.1">
    <property type="nucleotide sequence ID" value="NZ_BAEO01000006.1"/>
</dbReference>
<accession>K6YGP9</accession>
<evidence type="ECO:0000259" key="2">
    <source>
        <dbReference type="Pfam" id="PF11127"/>
    </source>
</evidence>
<feature type="domain" description="Inner membrane protein YgaP-like transmembrane" evidence="2">
    <location>
        <begin position="2"/>
        <end position="56"/>
    </location>
</feature>
<evidence type="ECO:0000313" key="4">
    <source>
        <dbReference type="Proteomes" id="UP000006327"/>
    </source>
</evidence>
<keyword evidence="4" id="KW-1185">Reference proteome</keyword>
<sequence length="62" mass="7115">MNINQGLRLVAGIMILVSLALTYFVHVNWVYFTVFIAANLIQSAFTNWCPMMTIMKKMGMQQ</sequence>
<keyword evidence="1" id="KW-0472">Membrane</keyword>
<dbReference type="Proteomes" id="UP000006327">
    <property type="component" value="Unassembled WGS sequence"/>
</dbReference>
<comment type="caution">
    <text evidence="3">The sequence shown here is derived from an EMBL/GenBank/DDBJ whole genome shotgun (WGS) entry which is preliminary data.</text>
</comment>
<dbReference type="OrthoDB" id="9799383at2"/>
<name>K6YGP9_9ALTE</name>
<dbReference type="eggNOG" id="ENOG5032YCZ">
    <property type="taxonomic scope" value="Bacteria"/>
</dbReference>
<protein>
    <recommendedName>
        <fullName evidence="2">Inner membrane protein YgaP-like transmembrane domain-containing protein</fullName>
    </recommendedName>
</protein>
<feature type="transmembrane region" description="Helical" evidence="1">
    <location>
        <begin position="7"/>
        <end position="25"/>
    </location>
</feature>
<dbReference type="EMBL" id="BAEO01000006">
    <property type="protein sequence ID" value="GAC17317.1"/>
    <property type="molecule type" value="Genomic_DNA"/>
</dbReference>
<dbReference type="InterPro" id="IPR021309">
    <property type="entry name" value="YgaP-like_TM"/>
</dbReference>
<keyword evidence="1" id="KW-1133">Transmembrane helix</keyword>
<evidence type="ECO:0000313" key="3">
    <source>
        <dbReference type="EMBL" id="GAC17317.1"/>
    </source>
</evidence>
<evidence type="ECO:0000256" key="1">
    <source>
        <dbReference type="SAM" id="Phobius"/>
    </source>
</evidence>
<dbReference type="STRING" id="493475.GARC_0335"/>
<dbReference type="AlphaFoldDB" id="K6YGP9"/>
<keyword evidence="1" id="KW-0812">Transmembrane</keyword>
<proteinExistence type="predicted"/>
<dbReference type="Gene3D" id="6.10.140.1340">
    <property type="match status" value="1"/>
</dbReference>
<feature type="transmembrane region" description="Helical" evidence="1">
    <location>
        <begin position="31"/>
        <end position="50"/>
    </location>
</feature>
<reference evidence="3 4" key="1">
    <citation type="journal article" date="2017" name="Antonie Van Leeuwenhoek">
        <title>Rhizobium rhizosphaerae sp. nov., a novel species isolated from rice rhizosphere.</title>
        <authorList>
            <person name="Zhao J.J."/>
            <person name="Zhang J."/>
            <person name="Zhang R.J."/>
            <person name="Zhang C.W."/>
            <person name="Yin H.Q."/>
            <person name="Zhang X.X."/>
        </authorList>
    </citation>
    <scope>NUCLEOTIDE SEQUENCE [LARGE SCALE GENOMIC DNA]</scope>
    <source>
        <strain evidence="3 4">BSs20135</strain>
    </source>
</reference>
<dbReference type="Pfam" id="PF11127">
    <property type="entry name" value="YgaP-like_TM"/>
    <property type="match status" value="1"/>
</dbReference>